<dbReference type="OrthoDB" id="3224099at2759"/>
<proteinExistence type="predicted"/>
<gene>
    <name evidence="1" type="ORF">CTheo_2046</name>
</gene>
<sequence>MGLLISSNTLVYLTIVLASALGNVVLFPSSVVNPSFWMSHSTIGLKTQKYPSPAKLIRVNFVTRSCFLDLLNIRVRPPLTTPDPERSHAQTPGKNEENIRGYYPQAWGHSLYFSGLSKMAHSNHTVPEAHASPTISLIRPRGYTSLPQEIVLVIAQQLLSTGRLGDLAALSRLERRYSHLLQTELFRHICVESYDRCTRLVRALQPVDNNDLHCLELASLVRQLTVTLNPRPVSGGRPFTTQHLLDLYSQLPIIERIYFSGRGDCRLGGQLVPTIQETHRMQTFSTIRSLTLMGSFDYVAHLMLINLPGLEELHLFVDIPVSRFAHSSPHSGQQIQVLTWGSSTPPTLQRIRWLFANSETPLSRGDLVLLVSPAPFEREAICEYALRRNMRPHLPVIEEGANA</sequence>
<organism evidence="1 2">
    <name type="scientific">Ceratobasidium theobromae</name>
    <dbReference type="NCBI Taxonomy" id="1582974"/>
    <lineage>
        <taxon>Eukaryota</taxon>
        <taxon>Fungi</taxon>
        <taxon>Dikarya</taxon>
        <taxon>Basidiomycota</taxon>
        <taxon>Agaricomycotina</taxon>
        <taxon>Agaricomycetes</taxon>
        <taxon>Cantharellales</taxon>
        <taxon>Ceratobasidiaceae</taxon>
        <taxon>Ceratobasidium</taxon>
    </lineage>
</organism>
<dbReference type="AlphaFoldDB" id="A0A5N5QSL6"/>
<evidence type="ECO:0000313" key="1">
    <source>
        <dbReference type="EMBL" id="KAB5594563.1"/>
    </source>
</evidence>
<keyword evidence="2" id="KW-1185">Reference proteome</keyword>
<evidence type="ECO:0008006" key="3">
    <source>
        <dbReference type="Google" id="ProtNLM"/>
    </source>
</evidence>
<name>A0A5N5QSL6_9AGAM</name>
<reference evidence="1 2" key="1">
    <citation type="journal article" date="2019" name="Fungal Biol. Biotechnol.">
        <title>Draft genome sequence of fastidious pathogen Ceratobasidium theobromae, which causes vascular-streak dieback in Theobroma cacao.</title>
        <authorList>
            <person name="Ali S.S."/>
            <person name="Asman A."/>
            <person name="Shao J."/>
            <person name="Firmansyah A.P."/>
            <person name="Susilo A.W."/>
            <person name="Rosmana A."/>
            <person name="McMahon P."/>
            <person name="Junaid M."/>
            <person name="Guest D."/>
            <person name="Kheng T.Y."/>
            <person name="Meinhardt L.W."/>
            <person name="Bailey B.A."/>
        </authorList>
    </citation>
    <scope>NUCLEOTIDE SEQUENCE [LARGE SCALE GENOMIC DNA]</scope>
    <source>
        <strain evidence="1 2">CT2</strain>
    </source>
</reference>
<evidence type="ECO:0000313" key="2">
    <source>
        <dbReference type="Proteomes" id="UP000383932"/>
    </source>
</evidence>
<dbReference type="Proteomes" id="UP000383932">
    <property type="component" value="Unassembled WGS sequence"/>
</dbReference>
<protein>
    <recommendedName>
        <fullName evidence="3">F-box domain-containing protein</fullName>
    </recommendedName>
</protein>
<comment type="caution">
    <text evidence="1">The sequence shown here is derived from an EMBL/GenBank/DDBJ whole genome shotgun (WGS) entry which is preliminary data.</text>
</comment>
<accession>A0A5N5QSL6</accession>
<dbReference type="EMBL" id="SSOP01000019">
    <property type="protein sequence ID" value="KAB5594563.1"/>
    <property type="molecule type" value="Genomic_DNA"/>
</dbReference>